<reference evidence="7" key="2">
    <citation type="submission" date="2014-06" db="EMBL/GenBank/DDBJ databases">
        <authorList>
            <person name="Aslett M."/>
        </authorList>
    </citation>
    <scope>NUCLEOTIDE SEQUENCE</scope>
</reference>
<dbReference type="GO" id="GO:0012505">
    <property type="term" value="C:endomembrane system"/>
    <property type="evidence" value="ECO:0007669"/>
    <property type="project" value="UniProtKB-SubCell"/>
</dbReference>
<dbReference type="AlphaFoldDB" id="A0A068W8U6"/>
<keyword evidence="4 6" id="KW-0472">Membrane</keyword>
<protein>
    <submittedName>
        <fullName evidence="7 9">Complement inhibitory receptor</fullName>
    </submittedName>
</protein>
<feature type="transmembrane region" description="Helical" evidence="6">
    <location>
        <begin position="24"/>
        <end position="46"/>
    </location>
</feature>
<dbReference type="GO" id="GO:0005765">
    <property type="term" value="C:lysosomal membrane"/>
    <property type="evidence" value="ECO:0007669"/>
    <property type="project" value="TreeGrafter"/>
</dbReference>
<evidence type="ECO:0000313" key="8">
    <source>
        <dbReference type="Proteomes" id="UP000492820"/>
    </source>
</evidence>
<evidence type="ECO:0000256" key="5">
    <source>
        <dbReference type="SAM" id="MobiDB-lite"/>
    </source>
</evidence>
<feature type="region of interest" description="Disordered" evidence="5">
    <location>
        <begin position="325"/>
        <end position="344"/>
    </location>
</feature>
<dbReference type="WBParaSite" id="EgrG_000886500">
    <property type="protein sequence ID" value="EgrG_000886500"/>
    <property type="gene ID" value="EgrG_000886500"/>
</dbReference>
<sequence>MPDIFREDDQFRCCMYLHVRTGTVILGVLHILLQLVVVSTLLMAALKHDVATLKSPFDTVATTNCQPRSPPTDIFYMLMHVVPGFTIFHQSHSDFTSRFRAENISHREVFEAPQDSTKSDSLFNLLMGGTSNSPKDIKEETTVKGEAEPVTQNEAVKITTSKASPGPRCVDRRTNTYFSLCLALISLAFGYLLVHGVISRQPAHLLPFFCLQVFDFVVALICMLGYMSSASDISHWLRLKIASQEGVSTSSIHLNSTSVSLILISTSCLILAFKAYCIGMVWDCHRYLLITNRHGLLPDFSLSGISHFSLAPFFGRRPLLLIRRNRGDSSSGSGGRGGDGGPPDLTSVNGTAGVFVDAVPTEPPKDSALPKYEEALSIPANAFAPPPYFAPKSTEETKGGLPTTCPTTNTADTAAAGVANVLASSEVGSFAWFNYFLARLFACELMNTLANAQTLLIFTPSWPFHSSRRLLPS</sequence>
<gene>
    <name evidence="9" type="primary">EGR_00634</name>
    <name evidence="7" type="ORF">EgrG_000886500</name>
</gene>
<evidence type="ECO:0000256" key="1">
    <source>
        <dbReference type="ARBA" id="ARBA00004127"/>
    </source>
</evidence>
<dbReference type="PANTHER" id="PTHR12479">
    <property type="entry name" value="LYSOSOMAL-ASSOCIATED TRANSMEMBRANE PROTEIN"/>
    <property type="match status" value="1"/>
</dbReference>
<dbReference type="InterPro" id="IPR051115">
    <property type="entry name" value="LAPTM_transporter"/>
</dbReference>
<dbReference type="Proteomes" id="UP000492820">
    <property type="component" value="Unassembled WGS sequence"/>
</dbReference>
<dbReference type="EMBL" id="LK028576">
    <property type="protein sequence ID" value="CDS16438.1"/>
    <property type="molecule type" value="Genomic_DNA"/>
</dbReference>
<name>A0A068W8U6_ECHGR</name>
<feature type="compositionally biased region" description="Gly residues" evidence="5">
    <location>
        <begin position="332"/>
        <end position="341"/>
    </location>
</feature>
<evidence type="ECO:0000256" key="2">
    <source>
        <dbReference type="ARBA" id="ARBA00022692"/>
    </source>
</evidence>
<feature type="transmembrane region" description="Helical" evidence="6">
    <location>
        <begin position="204"/>
        <end position="226"/>
    </location>
</feature>
<evidence type="ECO:0000256" key="6">
    <source>
        <dbReference type="SAM" id="Phobius"/>
    </source>
</evidence>
<proteinExistence type="predicted"/>
<evidence type="ECO:0000313" key="9">
    <source>
        <dbReference type="WBParaSite" id="EgrG_000886500"/>
    </source>
</evidence>
<keyword evidence="3 6" id="KW-1133">Transmembrane helix</keyword>
<dbReference type="PANTHER" id="PTHR12479:SF10">
    <property type="entry name" value="LYSOSOMAL-ASSOCIATED TRANSMEMBRANE PROTEIN"/>
    <property type="match status" value="1"/>
</dbReference>
<organism evidence="7">
    <name type="scientific">Echinococcus granulosus</name>
    <name type="common">Hydatid tapeworm</name>
    <dbReference type="NCBI Taxonomy" id="6210"/>
    <lineage>
        <taxon>Eukaryota</taxon>
        <taxon>Metazoa</taxon>
        <taxon>Spiralia</taxon>
        <taxon>Lophotrochozoa</taxon>
        <taxon>Platyhelminthes</taxon>
        <taxon>Cestoda</taxon>
        <taxon>Eucestoda</taxon>
        <taxon>Cyclophyllidea</taxon>
        <taxon>Taeniidae</taxon>
        <taxon>Echinococcus</taxon>
        <taxon>Echinococcus granulosus group</taxon>
    </lineage>
</organism>
<feature type="transmembrane region" description="Helical" evidence="6">
    <location>
        <begin position="261"/>
        <end position="282"/>
    </location>
</feature>
<reference evidence="9" key="3">
    <citation type="submission" date="2020-10" db="UniProtKB">
        <authorList>
            <consortium name="WormBaseParasite"/>
        </authorList>
    </citation>
    <scope>IDENTIFICATION</scope>
</reference>
<comment type="subcellular location">
    <subcellularLocation>
        <location evidence="1">Endomembrane system</location>
        <topology evidence="1">Multi-pass membrane protein</topology>
    </subcellularLocation>
</comment>
<dbReference type="OrthoDB" id="10002163at2759"/>
<evidence type="ECO:0000256" key="4">
    <source>
        <dbReference type="ARBA" id="ARBA00023136"/>
    </source>
</evidence>
<evidence type="ECO:0000313" key="7">
    <source>
        <dbReference type="EMBL" id="CDS16438.1"/>
    </source>
</evidence>
<accession>A0A068W8U6</accession>
<keyword evidence="7" id="KW-0675">Receptor</keyword>
<feature type="transmembrane region" description="Helical" evidence="6">
    <location>
        <begin position="177"/>
        <end position="198"/>
    </location>
</feature>
<reference evidence="7 8" key="1">
    <citation type="journal article" date="2013" name="Nature">
        <title>The genomes of four tapeworm species reveal adaptations to parasitism.</title>
        <authorList>
            <person name="Tsai I.J."/>
            <person name="Zarowiecki M."/>
            <person name="Holroyd N."/>
            <person name="Garciarrubio A."/>
            <person name="Sanchez-Flores A."/>
            <person name="Brooks K.L."/>
            <person name="Tracey A."/>
            <person name="Bobes R.J."/>
            <person name="Fragoso G."/>
            <person name="Sciutto E."/>
            <person name="Aslett M."/>
            <person name="Beasley H."/>
            <person name="Bennett H.M."/>
            <person name="Cai J."/>
            <person name="Camicia F."/>
            <person name="Clark R."/>
            <person name="Cucher M."/>
            <person name="De Silva N."/>
            <person name="Day T.A."/>
            <person name="Deplazes P."/>
            <person name="Estrada K."/>
            <person name="Fernandez C."/>
            <person name="Holland P.W."/>
            <person name="Hou J."/>
            <person name="Hu S."/>
            <person name="Huckvale T."/>
            <person name="Hung S.S."/>
            <person name="Kamenetzky L."/>
            <person name="Keane J.A."/>
            <person name="Kiss F."/>
            <person name="Koziol U."/>
            <person name="Lambert O."/>
            <person name="Liu K."/>
            <person name="Luo X."/>
            <person name="Luo Y."/>
            <person name="Macchiaroli N."/>
            <person name="Nichol S."/>
            <person name="Paps J."/>
            <person name="Parkinson J."/>
            <person name="Pouchkina-Stantcheva N."/>
            <person name="Riddiford N."/>
            <person name="Rosenzvit M."/>
            <person name="Salinas G."/>
            <person name="Wasmuth J.D."/>
            <person name="Zamanian M."/>
            <person name="Zheng Y."/>
            <person name="Cai X."/>
            <person name="Soberon X."/>
            <person name="Olson P.D."/>
            <person name="Laclette J.P."/>
            <person name="Brehm K."/>
            <person name="Berriman M."/>
            <person name="Garciarrubio A."/>
            <person name="Bobes R.J."/>
            <person name="Fragoso G."/>
            <person name="Sanchez-Flores A."/>
            <person name="Estrada K."/>
            <person name="Cevallos M.A."/>
            <person name="Morett E."/>
            <person name="Gonzalez V."/>
            <person name="Portillo T."/>
            <person name="Ochoa-Leyva A."/>
            <person name="Jose M.V."/>
            <person name="Sciutto E."/>
            <person name="Landa A."/>
            <person name="Jimenez L."/>
            <person name="Valdes V."/>
            <person name="Carrero J.C."/>
            <person name="Larralde C."/>
            <person name="Morales-Montor J."/>
            <person name="Limon-Lason J."/>
            <person name="Soberon X."/>
            <person name="Laclette J.P."/>
        </authorList>
    </citation>
    <scope>NUCLEOTIDE SEQUENCE [LARGE SCALE GENOMIC DNA]</scope>
</reference>
<evidence type="ECO:0000256" key="3">
    <source>
        <dbReference type="ARBA" id="ARBA00022989"/>
    </source>
</evidence>
<keyword evidence="2 6" id="KW-0812">Transmembrane</keyword>